<dbReference type="AlphaFoldDB" id="A0A147JWB7"/>
<comment type="caution">
    <text evidence="2">The sequence shown here is derived from an EMBL/GenBank/DDBJ whole genome shotgun (WGS) entry which is preliminary data.</text>
</comment>
<gene>
    <name evidence="2" type="ORF">APZ16_02700</name>
</gene>
<dbReference type="STRING" id="1776334.APZ16_02700"/>
<proteinExistence type="predicted"/>
<dbReference type="SUPFAM" id="SSF144052">
    <property type="entry name" value="Thermophilic metalloprotease-like"/>
    <property type="match status" value="1"/>
</dbReference>
<protein>
    <recommendedName>
        <fullName evidence="4">Leucyl aminopeptidase</fullName>
    </recommendedName>
</protein>
<sequence>MKSMLQGARIVVEVCMGVRKGEKVLVITDPPRSRIAEAIAGVARERGAEVTLICMPVGQRHGQEPPEPVALVMPYFDVIIAPTTYSLTHTQARLRACEAGARVATMPMITEEMMRGGAMLADYLEVAKLTKRVAAALDRASKVEVTTEAGTNLSFSIEGRKAHPDTGLFHRPGDFGNLPAGEAFIAPVEGTGEGTVVVDGSMLDDVSGGVEITIKKGVAQRISGPLARKLTQLLREAGPKSRNLAEFGIGTNPKARLIGNVLEDEKVLGTCHVALGDNSTFGGRVKAGSHIDGIFKSPTVKLDGKTVMKNGRLMI</sequence>
<evidence type="ECO:0000313" key="2">
    <source>
        <dbReference type="EMBL" id="KUO40782.1"/>
    </source>
</evidence>
<dbReference type="Proteomes" id="UP000074294">
    <property type="component" value="Unassembled WGS sequence"/>
</dbReference>
<accession>A0A147JWB7</accession>
<evidence type="ECO:0008006" key="4">
    <source>
        <dbReference type="Google" id="ProtNLM"/>
    </source>
</evidence>
<reference evidence="2 3" key="1">
    <citation type="journal article" date="2016" name="Nat. Microbiol.">
        <title>Genomic inference of the metabolism of cosmopolitan subsurface Archaea, Hadesarchaea.</title>
        <authorList>
            <person name="Baker B.J."/>
            <person name="Saw J.H."/>
            <person name="Lind A.E."/>
            <person name="Lazar C.S."/>
            <person name="Hinrichs K.-U."/>
            <person name="Teske A.P."/>
            <person name="Ettema T.J."/>
        </authorList>
    </citation>
    <scope>NUCLEOTIDE SEQUENCE [LARGE SCALE GENOMIC DNA]</scope>
</reference>
<name>A0A147JWB7_HADYE</name>
<dbReference type="InterPro" id="IPR058739">
    <property type="entry name" value="NicX"/>
</dbReference>
<dbReference type="PANTHER" id="PTHR34448:SF1">
    <property type="entry name" value="BLL6088 PROTEIN"/>
    <property type="match status" value="1"/>
</dbReference>
<organism evidence="2 3">
    <name type="scientific">Hadarchaeum yellowstonense</name>
    <dbReference type="NCBI Taxonomy" id="1776334"/>
    <lineage>
        <taxon>Archaea</taxon>
        <taxon>Methanobacteriati</taxon>
        <taxon>Candidatus Hadarchaeota</taxon>
        <taxon>Candidatus Hadarchaeia</taxon>
        <taxon>Candidatus Hadarchaeales</taxon>
        <taxon>Candidatus Hadarchaeaceae</taxon>
        <taxon>Candidatus Hadarchaeum</taxon>
    </lineage>
</organism>
<dbReference type="GO" id="GO:0006508">
    <property type="term" value="P:proteolysis"/>
    <property type="evidence" value="ECO:0007669"/>
    <property type="project" value="InterPro"/>
</dbReference>
<evidence type="ECO:0000256" key="1">
    <source>
        <dbReference type="ARBA" id="ARBA00022723"/>
    </source>
</evidence>
<dbReference type="GO" id="GO:0046872">
    <property type="term" value="F:metal ion binding"/>
    <property type="evidence" value="ECO:0007669"/>
    <property type="project" value="UniProtKB-KW"/>
</dbReference>
<evidence type="ECO:0000313" key="3">
    <source>
        <dbReference type="Proteomes" id="UP000074294"/>
    </source>
</evidence>
<dbReference type="GO" id="GO:0004177">
    <property type="term" value="F:aminopeptidase activity"/>
    <property type="evidence" value="ECO:0007669"/>
    <property type="project" value="InterPro"/>
</dbReference>
<keyword evidence="1" id="KW-0479">Metal-binding</keyword>
<dbReference type="EMBL" id="LQMQ01000035">
    <property type="protein sequence ID" value="KUO40782.1"/>
    <property type="molecule type" value="Genomic_DNA"/>
</dbReference>
<dbReference type="Pfam" id="PF26233">
    <property type="entry name" value="NicX"/>
    <property type="match status" value="1"/>
</dbReference>
<dbReference type="InterPro" id="IPR052170">
    <property type="entry name" value="M29_Exopeptidase"/>
</dbReference>
<dbReference type="PANTHER" id="PTHR34448">
    <property type="entry name" value="AMINOPEPTIDASE"/>
    <property type="match status" value="1"/>
</dbReference>